<keyword evidence="1" id="KW-0812">Transmembrane</keyword>
<sequence length="47" mass="5411">MYPVVVKDSQGGHYDIVVWGPDDVDVLFVFLVLVCLMLLLFLLRLMQ</sequence>
<feature type="transmembrane region" description="Helical" evidence="1">
    <location>
        <begin position="26"/>
        <end position="46"/>
    </location>
</feature>
<gene>
    <name evidence="2" type="primary">E5beta</name>
</gene>
<organism evidence="2">
    <name type="scientific">human papillomavirus 71</name>
    <dbReference type="NCBI Taxonomy" id="120686"/>
    <lineage>
        <taxon>Viruses</taxon>
        <taxon>Monodnaviria</taxon>
        <taxon>Shotokuvirae</taxon>
        <taxon>Cossaviricota</taxon>
        <taxon>Papovaviricetes</taxon>
        <taxon>Zurhausenvirales</taxon>
        <taxon>Papillomaviridae</taxon>
        <taxon>Firstpapillomavirinae</taxon>
        <taxon>Alphapapillomavirus</taxon>
        <taxon>Alphapapillomavirus 14</taxon>
    </lineage>
</organism>
<dbReference type="EMBL" id="MT250602">
    <property type="protein sequence ID" value="QIT07806.1"/>
    <property type="molecule type" value="Genomic_DNA"/>
</dbReference>
<keyword evidence="1" id="KW-0472">Membrane</keyword>
<reference evidence="2" key="1">
    <citation type="submission" date="2020-03" db="EMBL/GenBank/DDBJ databases">
        <title>Whole Genome Sequencing of Rare Huma Papillomavirus, Human papillomavirus type 71, Amazon Region-Brazil.</title>
        <authorList>
            <person name="Junior E.C.S."/>
            <person name="Silva A.K."/>
            <person name="Reis L.D.S."/>
            <person name="Fonseca L.P.S."/>
            <person name="Silva F.R."/>
            <person name="Santos F.S."/>
            <person name="Ferreira J.A."/>
            <person name="Lima C.P.S."/>
            <person name="Silvestre R.V.D."/>
            <person name="Nunes M.R.T."/>
        </authorList>
    </citation>
    <scope>NUCLEOTIDE SEQUENCE</scope>
    <source>
        <strain evidence="2">451</strain>
    </source>
</reference>
<accession>A0A6H0EZQ1</accession>
<keyword evidence="1" id="KW-1133">Transmembrane helix</keyword>
<protein>
    <submittedName>
        <fullName evidence="2">Early protein E5 beta</fullName>
    </submittedName>
</protein>
<evidence type="ECO:0000313" key="2">
    <source>
        <dbReference type="EMBL" id="QIT07806.1"/>
    </source>
</evidence>
<name>A0A6H0EZQ1_9PAPI</name>
<proteinExistence type="predicted"/>
<evidence type="ECO:0000256" key="1">
    <source>
        <dbReference type="SAM" id="Phobius"/>
    </source>
</evidence>